<dbReference type="InterPro" id="IPR015797">
    <property type="entry name" value="NUDIX_hydrolase-like_dom_sf"/>
</dbReference>
<dbReference type="GO" id="GO:0006753">
    <property type="term" value="P:nucleoside phosphate metabolic process"/>
    <property type="evidence" value="ECO:0007669"/>
    <property type="project" value="TreeGrafter"/>
</dbReference>
<dbReference type="CDD" id="cd03424">
    <property type="entry name" value="NUDIX_ADPRase_Nudt5_UGPPase_Nudt14"/>
    <property type="match status" value="1"/>
</dbReference>
<dbReference type="Proteomes" id="UP000186868">
    <property type="component" value="Unassembled WGS sequence"/>
</dbReference>
<comment type="caution">
    <text evidence="4">The sequence shown here is derived from an EMBL/GenBank/DDBJ whole genome shotgun (WGS) entry which is preliminary data.</text>
</comment>
<accession>A0A1U7HBU0</accession>
<dbReference type="PANTHER" id="PTHR11839:SF18">
    <property type="entry name" value="NUDIX HYDROLASE DOMAIN-CONTAINING PROTEIN"/>
    <property type="match status" value="1"/>
</dbReference>
<dbReference type="PROSITE" id="PS51462">
    <property type="entry name" value="NUDIX"/>
    <property type="match status" value="1"/>
</dbReference>
<evidence type="ECO:0000313" key="5">
    <source>
        <dbReference type="Proteomes" id="UP000186868"/>
    </source>
</evidence>
<protein>
    <submittedName>
        <fullName evidence="4">NUDIX hydrolase</fullName>
    </submittedName>
</protein>
<dbReference type="EMBL" id="MRCB01000023">
    <property type="protein sequence ID" value="OKH21072.1"/>
    <property type="molecule type" value="Genomic_DNA"/>
</dbReference>
<sequence length="190" mass="21763">MKEIHKWKILNSKWVINNQWCKVRQDKVELANGKIIDDYFVNVRPEITVVLPITKQKEIVFVRQYRHGIKDILLELPAGTFDGQKEDSLIAARRELEEETGYLAERLIKLATIYDNPVKDTNKIHIFIALNASPIGKQSLDDTEDIEVVLIPIEEVKQKITSKEICVAGTITAIFLGLDFLESKNHPNVD</sequence>
<dbReference type="PANTHER" id="PTHR11839">
    <property type="entry name" value="UDP/ADP-SUGAR PYROPHOSPHATASE"/>
    <property type="match status" value="1"/>
</dbReference>
<dbReference type="Gene3D" id="3.90.79.10">
    <property type="entry name" value="Nucleoside Triphosphate Pyrophosphohydrolase"/>
    <property type="match status" value="1"/>
</dbReference>
<reference evidence="4 5" key="1">
    <citation type="submission" date="2016-11" db="EMBL/GenBank/DDBJ databases">
        <title>Draft Genome Sequences of Nine Cyanobacterial Strains from Diverse Habitats.</title>
        <authorList>
            <person name="Zhu T."/>
            <person name="Hou S."/>
            <person name="Lu X."/>
            <person name="Hess W.R."/>
        </authorList>
    </citation>
    <scope>NUCLEOTIDE SEQUENCE [LARGE SCALE GENOMIC DNA]</scope>
    <source>
        <strain evidence="4 5">NIES-593</strain>
    </source>
</reference>
<dbReference type="GO" id="GO:0005829">
    <property type="term" value="C:cytosol"/>
    <property type="evidence" value="ECO:0007669"/>
    <property type="project" value="TreeGrafter"/>
</dbReference>
<evidence type="ECO:0000256" key="1">
    <source>
        <dbReference type="ARBA" id="ARBA00001946"/>
    </source>
</evidence>
<dbReference type="RefSeq" id="WP_073600673.1">
    <property type="nucleotide sequence ID" value="NZ_MRCB01000023.1"/>
</dbReference>
<dbReference type="SUPFAM" id="SSF55811">
    <property type="entry name" value="Nudix"/>
    <property type="match status" value="1"/>
</dbReference>
<gene>
    <name evidence="4" type="ORF">NIES593_16720</name>
</gene>
<comment type="cofactor">
    <cofactor evidence="1">
        <name>Mg(2+)</name>
        <dbReference type="ChEBI" id="CHEBI:18420"/>
    </cofactor>
</comment>
<name>A0A1U7HBU0_9CYAN</name>
<organism evidence="4 5">
    <name type="scientific">Hydrococcus rivularis NIES-593</name>
    <dbReference type="NCBI Taxonomy" id="1921803"/>
    <lineage>
        <taxon>Bacteria</taxon>
        <taxon>Bacillati</taxon>
        <taxon>Cyanobacteriota</taxon>
        <taxon>Cyanophyceae</taxon>
        <taxon>Pleurocapsales</taxon>
        <taxon>Hydrococcaceae</taxon>
        <taxon>Hydrococcus</taxon>
    </lineage>
</organism>
<dbReference type="GO" id="GO:0019693">
    <property type="term" value="P:ribose phosphate metabolic process"/>
    <property type="evidence" value="ECO:0007669"/>
    <property type="project" value="TreeGrafter"/>
</dbReference>
<keyword evidence="5" id="KW-1185">Reference proteome</keyword>
<keyword evidence="2 4" id="KW-0378">Hydrolase</keyword>
<dbReference type="InterPro" id="IPR000086">
    <property type="entry name" value="NUDIX_hydrolase_dom"/>
</dbReference>
<dbReference type="Pfam" id="PF00293">
    <property type="entry name" value="NUDIX"/>
    <property type="match status" value="1"/>
</dbReference>
<dbReference type="GO" id="GO:0016787">
    <property type="term" value="F:hydrolase activity"/>
    <property type="evidence" value="ECO:0007669"/>
    <property type="project" value="UniProtKB-KW"/>
</dbReference>
<proteinExistence type="predicted"/>
<evidence type="ECO:0000313" key="4">
    <source>
        <dbReference type="EMBL" id="OKH21072.1"/>
    </source>
</evidence>
<evidence type="ECO:0000256" key="2">
    <source>
        <dbReference type="ARBA" id="ARBA00022801"/>
    </source>
</evidence>
<feature type="domain" description="Nudix hydrolase" evidence="3">
    <location>
        <begin position="42"/>
        <end position="173"/>
    </location>
</feature>
<dbReference type="AlphaFoldDB" id="A0A1U7HBU0"/>
<dbReference type="OrthoDB" id="9806150at2"/>
<evidence type="ECO:0000259" key="3">
    <source>
        <dbReference type="PROSITE" id="PS51462"/>
    </source>
</evidence>
<dbReference type="STRING" id="1921803.NIES593_16720"/>